<dbReference type="InterPro" id="IPR009072">
    <property type="entry name" value="Histone-fold"/>
</dbReference>
<dbReference type="GO" id="GO:0003677">
    <property type="term" value="F:DNA binding"/>
    <property type="evidence" value="ECO:0007669"/>
    <property type="project" value="TreeGrafter"/>
</dbReference>
<feature type="region of interest" description="Disordered" evidence="6">
    <location>
        <begin position="33"/>
        <end position="82"/>
    </location>
</feature>
<dbReference type="Pfam" id="PF05236">
    <property type="entry name" value="TAF4"/>
    <property type="match status" value="1"/>
</dbReference>
<dbReference type="GeneID" id="119738810"/>
<dbReference type="GO" id="GO:0046982">
    <property type="term" value="F:protein heterodimerization activity"/>
    <property type="evidence" value="ECO:0007669"/>
    <property type="project" value="InterPro"/>
</dbReference>
<feature type="region of interest" description="Disordered" evidence="6">
    <location>
        <begin position="729"/>
        <end position="799"/>
    </location>
</feature>
<evidence type="ECO:0000256" key="6">
    <source>
        <dbReference type="SAM" id="MobiDB-lite"/>
    </source>
</evidence>
<dbReference type="GO" id="GO:0006367">
    <property type="term" value="P:transcription initiation at RNA polymerase II promoter"/>
    <property type="evidence" value="ECO:0007669"/>
    <property type="project" value="TreeGrafter"/>
</dbReference>
<dbReference type="Gene3D" id="1.10.20.10">
    <property type="entry name" value="Histone, subunit A"/>
    <property type="match status" value="1"/>
</dbReference>
<sequence>MAGTTSIEDILSSVVDETAVSALIGSLESKLAAGNTVPTSSSLDTASVGSNHVSKPGVTSGDGTGNSTHPNASQINAGQDGPSAVATVPVVVTAASQQPSSGNSKALDNLAPTASGTTAAVQNSNESKPSTGVAVRDGNCAAIALNSASTPSSPGGGKLTTSSVPTPTTCVRVITLPATMGGTVFTTTPAGIAGRNSSNNNAVKSAVLESNARTVVKTVGINVQQQGKTADVTQTGLALTTVTSSVLSSGSSPSTGISGQKQVNTAQASAQNTVAGHAGSLSIREHLTSTAKQPIKTAIVAPTPHQTVSNVNTSTTQPQIVLRPAPTLQVQSPNIIKSNASSSSVVTIAATTVSQVKLPIGVTSGMHNVITASPQVQQVRLASPQVIAPRTPGGTAVQFRLPQGTSLPPGVMLINKDGNIHAVVNSSIGPGGQIQHLPSGTVPGAVTYRQVQPGSTTLQRPSPQPTTVVQSSIRPNMGQLMNTTNATISQLKGATPIVVGGAPGSPSVSMSSQGVQGTMSKMVGVSTSGSVPIQRAAGGTPIVGQPVVGGAQPQPIPMSQSAMENVKKCRNFLTTLIKLASNGNQPAETVKNVKELVQNLIDGKTEPEEFTSKLQKELKSSPQPYLIPFLKKSLPLLRQTLQKGGSLQIQGLSAPTMTAAQTMNTSSPAATGTLSSIVASQPTLLSTLATGSGKTTTLNLTPQQLQQLQQHQAAKNKQQNMKMPQLPTFAQKSKAQTVATTSSSKSSSSSHSSSSRSSQSKSHSSKSSSKSSSSSSSSKKDKVKDHSSSGFKDDDDINDVTSMAGVNLSEESARILATNADFIGTQLRSIKEEKFLFSGPLQSRVNEICVKHGIQEASTDMMELVSHAAQERLKGLVEKLGVIARHRMEVYRNDSRYEVTSDVRSQLKFFEQLDSLERKRRDEQERELLLRAAKSRSKQEDPEQARLKQKAKEMQQMELEQIRQQEANMTALAAIGPRKKRKLDSPTPGSSSGSGSSSLGAGGSSGSPSVRSQIRRIKRVNFRDLIFLMEQEQEMKKSQFFFKMFFK</sequence>
<dbReference type="SMART" id="SM00549">
    <property type="entry name" value="TAFH"/>
    <property type="match status" value="1"/>
</dbReference>
<dbReference type="InterPro" id="IPR045144">
    <property type="entry name" value="TAF4"/>
</dbReference>
<keyword evidence="4" id="KW-0804">Transcription</keyword>
<dbReference type="PROSITE" id="PS51119">
    <property type="entry name" value="TAFH"/>
    <property type="match status" value="1"/>
</dbReference>
<dbReference type="GO" id="GO:0005669">
    <property type="term" value="C:transcription factor TFIID complex"/>
    <property type="evidence" value="ECO:0007669"/>
    <property type="project" value="InterPro"/>
</dbReference>
<feature type="compositionally biased region" description="Basic and acidic residues" evidence="6">
    <location>
        <begin position="937"/>
        <end position="956"/>
    </location>
</feature>
<feature type="compositionally biased region" description="Polar residues" evidence="6">
    <location>
        <begin position="65"/>
        <end position="77"/>
    </location>
</feature>
<accession>A0A914AZX5</accession>
<dbReference type="SUPFAM" id="SSF158553">
    <property type="entry name" value="TAFH domain-like"/>
    <property type="match status" value="1"/>
</dbReference>
<feature type="compositionally biased region" description="Polar residues" evidence="6">
    <location>
        <begin position="729"/>
        <end position="741"/>
    </location>
</feature>
<evidence type="ECO:0000313" key="8">
    <source>
        <dbReference type="EnsemblMetazoa" id="XP_038069700.1"/>
    </source>
</evidence>
<name>A0A914AZX5_PATMI</name>
<dbReference type="Gene3D" id="1.20.120.1110">
    <property type="entry name" value="TAFH/NHR1 domain"/>
    <property type="match status" value="1"/>
</dbReference>
<comment type="subcellular location">
    <subcellularLocation>
        <location evidence="1">Nucleus</location>
    </subcellularLocation>
</comment>
<keyword evidence="5" id="KW-0539">Nucleus</keyword>
<dbReference type="GO" id="GO:0016251">
    <property type="term" value="F:RNA polymerase II general transcription initiation factor activity"/>
    <property type="evidence" value="ECO:0007669"/>
    <property type="project" value="TreeGrafter"/>
</dbReference>
<feature type="compositionally biased region" description="Basic and acidic residues" evidence="6">
    <location>
        <begin position="778"/>
        <end position="787"/>
    </location>
</feature>
<comment type="similarity">
    <text evidence="2">Belongs to the TAF4 family.</text>
</comment>
<dbReference type="EnsemblMetazoa" id="XM_038213772.1">
    <property type="protein sequence ID" value="XP_038069700.1"/>
    <property type="gene ID" value="LOC119738810"/>
</dbReference>
<feature type="compositionally biased region" description="Low complexity" evidence="6">
    <location>
        <begin position="985"/>
        <end position="999"/>
    </location>
</feature>
<dbReference type="InterPro" id="IPR037249">
    <property type="entry name" value="TAFH/NHR1_dom_sf"/>
</dbReference>
<keyword evidence="3" id="KW-0805">Transcription regulation</keyword>
<feature type="compositionally biased region" description="Polar residues" evidence="6">
    <location>
        <begin position="36"/>
        <end position="53"/>
    </location>
</feature>
<dbReference type="SUPFAM" id="SSF47113">
    <property type="entry name" value="Histone-fold"/>
    <property type="match status" value="1"/>
</dbReference>
<dbReference type="InterPro" id="IPR007900">
    <property type="entry name" value="TAF4_C"/>
</dbReference>
<keyword evidence="9" id="KW-1185">Reference proteome</keyword>
<feature type="domain" description="TAFH" evidence="7">
    <location>
        <begin position="563"/>
        <end position="660"/>
    </location>
</feature>
<dbReference type="InterPro" id="IPR003894">
    <property type="entry name" value="TAFH_NHR1"/>
</dbReference>
<dbReference type="Proteomes" id="UP000887568">
    <property type="component" value="Unplaced"/>
</dbReference>
<dbReference type="OMA" id="VEPEMFT"/>
<proteinExistence type="inferred from homology"/>
<dbReference type="PANTHER" id="PTHR15138">
    <property type="entry name" value="TRANSCRIPTION INITIATION FACTOR TFIID SUBUNIT 4"/>
    <property type="match status" value="1"/>
</dbReference>
<dbReference type="FunFam" id="1.10.20.10:FF:000015">
    <property type="entry name" value="Transcription initiation factor TFIID subunit 4B"/>
    <property type="match status" value="1"/>
</dbReference>
<evidence type="ECO:0000256" key="1">
    <source>
        <dbReference type="ARBA" id="ARBA00004123"/>
    </source>
</evidence>
<feature type="compositionally biased region" description="Low complexity" evidence="6">
    <location>
        <begin position="742"/>
        <end position="777"/>
    </location>
</feature>
<dbReference type="RefSeq" id="XP_038069700.1">
    <property type="nucleotide sequence ID" value="XM_038213772.1"/>
</dbReference>
<dbReference type="PANTHER" id="PTHR15138:SF14">
    <property type="entry name" value="TRANSCRIPTION INITIATION FACTOR TFIID SUBUNIT 4"/>
    <property type="match status" value="1"/>
</dbReference>
<evidence type="ECO:0000259" key="7">
    <source>
        <dbReference type="PROSITE" id="PS51119"/>
    </source>
</evidence>
<organism evidence="8 9">
    <name type="scientific">Patiria miniata</name>
    <name type="common">Bat star</name>
    <name type="synonym">Asterina miniata</name>
    <dbReference type="NCBI Taxonomy" id="46514"/>
    <lineage>
        <taxon>Eukaryota</taxon>
        <taxon>Metazoa</taxon>
        <taxon>Echinodermata</taxon>
        <taxon>Eleutherozoa</taxon>
        <taxon>Asterozoa</taxon>
        <taxon>Asteroidea</taxon>
        <taxon>Valvatacea</taxon>
        <taxon>Valvatida</taxon>
        <taxon>Asterinidae</taxon>
        <taxon>Patiria</taxon>
    </lineage>
</organism>
<dbReference type="OrthoDB" id="21060at2759"/>
<dbReference type="Pfam" id="PF07531">
    <property type="entry name" value="TAFH"/>
    <property type="match status" value="1"/>
</dbReference>
<dbReference type="AlphaFoldDB" id="A0A914AZX5"/>
<protein>
    <recommendedName>
        <fullName evidence="7">TAFH domain-containing protein</fullName>
    </recommendedName>
</protein>
<feature type="region of interest" description="Disordered" evidence="6">
    <location>
        <begin position="973"/>
        <end position="1012"/>
    </location>
</feature>
<reference evidence="8" key="1">
    <citation type="submission" date="2022-11" db="UniProtKB">
        <authorList>
            <consortium name="EnsemblMetazoa"/>
        </authorList>
    </citation>
    <scope>IDENTIFICATION</scope>
</reference>
<evidence type="ECO:0000256" key="2">
    <source>
        <dbReference type="ARBA" id="ARBA00006178"/>
    </source>
</evidence>
<dbReference type="CDD" id="cd08045">
    <property type="entry name" value="HFD_TAF4"/>
    <property type="match status" value="1"/>
</dbReference>
<evidence type="ECO:0000256" key="5">
    <source>
        <dbReference type="ARBA" id="ARBA00023242"/>
    </source>
</evidence>
<evidence type="ECO:0000313" key="9">
    <source>
        <dbReference type="Proteomes" id="UP000887568"/>
    </source>
</evidence>
<evidence type="ECO:0000256" key="3">
    <source>
        <dbReference type="ARBA" id="ARBA00023015"/>
    </source>
</evidence>
<feature type="region of interest" description="Disordered" evidence="6">
    <location>
        <begin position="931"/>
        <end position="956"/>
    </location>
</feature>
<evidence type="ECO:0000256" key="4">
    <source>
        <dbReference type="ARBA" id="ARBA00023163"/>
    </source>
</evidence>